<protein>
    <submittedName>
        <fullName evidence="2">Uncharacterized protein</fullName>
    </submittedName>
</protein>
<dbReference type="Proteomes" id="UP000199452">
    <property type="component" value="Unassembled WGS sequence"/>
</dbReference>
<reference evidence="2 3" key="1">
    <citation type="submission" date="2016-09" db="EMBL/GenBank/DDBJ databases">
        <authorList>
            <person name="Capua I."/>
            <person name="De Benedictis P."/>
            <person name="Joannis T."/>
            <person name="Lombin L.H."/>
            <person name="Cattoli G."/>
        </authorList>
    </citation>
    <scope>NUCLEOTIDE SEQUENCE [LARGE SCALE GENOMIC DNA]</scope>
    <source>
        <strain evidence="2 3">A7P-90m</strain>
    </source>
</reference>
<accession>A0A1G6HFE2</accession>
<dbReference type="STRING" id="1640674.SAMN05216323_101019"/>
<evidence type="ECO:0000313" key="3">
    <source>
        <dbReference type="Proteomes" id="UP000199452"/>
    </source>
</evidence>
<proteinExistence type="predicted"/>
<keyword evidence="3" id="KW-1185">Reference proteome</keyword>
<name>A0A1G6HFE2_9BACT</name>
<dbReference type="RefSeq" id="WP_092436132.1">
    <property type="nucleotide sequence ID" value="NZ_FMYP01000010.1"/>
</dbReference>
<dbReference type="AlphaFoldDB" id="A0A1G6HFE2"/>
<evidence type="ECO:0000313" key="2">
    <source>
        <dbReference type="EMBL" id="SDB92828.1"/>
    </source>
</evidence>
<dbReference type="OrthoDB" id="827857at2"/>
<organism evidence="2 3">
    <name type="scientific">Williamwhitmania taraxaci</name>
    <dbReference type="NCBI Taxonomy" id="1640674"/>
    <lineage>
        <taxon>Bacteria</taxon>
        <taxon>Pseudomonadati</taxon>
        <taxon>Bacteroidota</taxon>
        <taxon>Bacteroidia</taxon>
        <taxon>Bacteroidales</taxon>
        <taxon>Williamwhitmaniaceae</taxon>
        <taxon>Williamwhitmania</taxon>
    </lineage>
</organism>
<dbReference type="EMBL" id="FMYP01000010">
    <property type="protein sequence ID" value="SDB92828.1"/>
    <property type="molecule type" value="Genomic_DNA"/>
</dbReference>
<evidence type="ECO:0000256" key="1">
    <source>
        <dbReference type="SAM" id="Coils"/>
    </source>
</evidence>
<gene>
    <name evidence="2" type="ORF">SAMN05216323_101019</name>
</gene>
<feature type="coiled-coil region" evidence="1">
    <location>
        <begin position="7"/>
        <end position="66"/>
    </location>
</feature>
<sequence>MDKQTFKENAKKSIDDIFAKIEELEAKNENFKERSKIEYDENLAELKAKRDELQAKYRELENATEEKWDEVKIAFSSASESFKEGFSKITALFK</sequence>
<keyword evidence="1" id="KW-0175">Coiled coil</keyword>